<dbReference type="GO" id="GO:0016020">
    <property type="term" value="C:membrane"/>
    <property type="evidence" value="ECO:0007669"/>
    <property type="project" value="UniProtKB-SubCell"/>
</dbReference>
<protein>
    <recommendedName>
        <fullName evidence="6">Serpentine receptor class gamma</fullName>
    </recommendedName>
</protein>
<feature type="transmembrane region" description="Helical" evidence="6">
    <location>
        <begin position="268"/>
        <end position="293"/>
    </location>
</feature>
<feature type="transmembrane region" description="Helical" evidence="6">
    <location>
        <begin position="81"/>
        <end position="100"/>
    </location>
</feature>
<dbReference type="EMBL" id="WUAV01000005">
    <property type="protein sequence ID" value="KAF1750095.1"/>
    <property type="molecule type" value="Genomic_DNA"/>
</dbReference>
<feature type="transmembrane region" description="Helical" evidence="6">
    <location>
        <begin position="436"/>
        <end position="456"/>
    </location>
</feature>
<gene>
    <name evidence="7" type="ORF">GCK72_016641</name>
</gene>
<evidence type="ECO:0000313" key="7">
    <source>
        <dbReference type="EMBL" id="KAF1750095.1"/>
    </source>
</evidence>
<dbReference type="PANTHER" id="PTHR31552:SF3">
    <property type="entry name" value="SERPENTINE RECEPTOR CLASS GAMMA"/>
    <property type="match status" value="1"/>
</dbReference>
<evidence type="ECO:0000256" key="2">
    <source>
        <dbReference type="ARBA" id="ARBA00005692"/>
    </source>
</evidence>
<dbReference type="AlphaFoldDB" id="A0A6A5G5Z9"/>
<comment type="caution">
    <text evidence="6">Lacks conserved residue(s) required for the propagation of feature annotation.</text>
</comment>
<organism evidence="7 8">
    <name type="scientific">Caenorhabditis remanei</name>
    <name type="common">Caenorhabditis vulgaris</name>
    <dbReference type="NCBI Taxonomy" id="31234"/>
    <lineage>
        <taxon>Eukaryota</taxon>
        <taxon>Metazoa</taxon>
        <taxon>Ecdysozoa</taxon>
        <taxon>Nematoda</taxon>
        <taxon>Chromadorea</taxon>
        <taxon>Rhabditida</taxon>
        <taxon>Rhabditina</taxon>
        <taxon>Rhabditomorpha</taxon>
        <taxon>Rhabditoidea</taxon>
        <taxon>Rhabditidae</taxon>
        <taxon>Peloderinae</taxon>
        <taxon>Caenorhabditis</taxon>
    </lineage>
</organism>
<feature type="transmembrane region" description="Helical" evidence="6">
    <location>
        <begin position="314"/>
        <end position="334"/>
    </location>
</feature>
<evidence type="ECO:0000256" key="3">
    <source>
        <dbReference type="ARBA" id="ARBA00022692"/>
    </source>
</evidence>
<keyword evidence="4 6" id="KW-1133">Transmembrane helix</keyword>
<proteinExistence type="inferred from homology"/>
<evidence type="ECO:0000256" key="6">
    <source>
        <dbReference type="RuleBase" id="RU280813"/>
    </source>
</evidence>
<evidence type="ECO:0000313" key="8">
    <source>
        <dbReference type="Proteomes" id="UP000483820"/>
    </source>
</evidence>
<keyword evidence="5 6" id="KW-0472">Membrane</keyword>
<feature type="transmembrane region" description="Helical" evidence="6">
    <location>
        <begin position="161"/>
        <end position="182"/>
    </location>
</feature>
<dbReference type="Pfam" id="PF02118">
    <property type="entry name" value="Srg"/>
    <property type="match status" value="2"/>
</dbReference>
<name>A0A6A5G5Z9_CAERE</name>
<dbReference type="GO" id="GO:0004888">
    <property type="term" value="F:transmembrane signaling receptor activity"/>
    <property type="evidence" value="ECO:0007669"/>
    <property type="project" value="InterPro"/>
</dbReference>
<feature type="transmembrane region" description="Helical" evidence="6">
    <location>
        <begin position="121"/>
        <end position="141"/>
    </location>
</feature>
<dbReference type="Proteomes" id="UP000483820">
    <property type="component" value="Chromosome V"/>
</dbReference>
<dbReference type="PANTHER" id="PTHR31552">
    <property type="entry name" value="SERPENTINE RECEPTOR CLASS GAMMA"/>
    <property type="match status" value="1"/>
</dbReference>
<comment type="similarity">
    <text evidence="2 6">Belongs to the nematode receptor-like protein srg family.</text>
</comment>
<sequence>MVYSIPSVVIYTLTVIIIRFKWTTIGTSFYQFYMFEYAMNMLTYFNTLLSIRFPNLIGADSRLRNFFASQNETTFELQCQFFLQFHMAFVQYGTTTVVAINRMTIIINMEYFEKKWRRFSWLWMILIVSIPFFVTFQVFLYDVFFKYNKTSDRFDLTSGCPIFSLFSFLFYFMCGCSVITLVSNAVTFIKIRRLPIKTRKLEIQFCLVSLIAGIIQIIGTLLTLAMRNAVPNTDLFKLTNLCLPFVSDALSLAQPFVLMTFSEPIRKLVTGIMFNFHCCGCLVPTSYAITTIISINRMTIIWNHYLFEPLWRNYSFVLIFVIYFLPFISTGQLFESDCTFGKRSDDTFVLSCSLPTSILFTPLIVFQIGCMVCSIICNATSLILVVRATKEIKAKMEINFLILIIVTTVVLFLGAAISFILSSYPTYPMYSFFHTYGLPLISDLFTIMHPWLLYVLSNPIKKHIHRDILRLTPKNVDVAPQTGSRINVKI</sequence>
<dbReference type="InterPro" id="IPR000609">
    <property type="entry name" value="7TM_GPCR_serpentine_rcpt_Srg"/>
</dbReference>
<accession>A0A6A5G5Z9</accession>
<evidence type="ECO:0000256" key="1">
    <source>
        <dbReference type="ARBA" id="ARBA00004141"/>
    </source>
</evidence>
<dbReference type="GO" id="GO:0007606">
    <property type="term" value="P:sensory perception of chemical stimulus"/>
    <property type="evidence" value="ECO:0007669"/>
    <property type="project" value="UniProtKB-UniRule"/>
</dbReference>
<dbReference type="GeneID" id="9799723"/>
<dbReference type="PRINTS" id="PR00698">
    <property type="entry name" value="TMPROTEINSRG"/>
</dbReference>
<dbReference type="RefSeq" id="XP_053580515.1">
    <property type="nucleotide sequence ID" value="XM_053731602.1"/>
</dbReference>
<comment type="subcellular location">
    <subcellularLocation>
        <location evidence="1">Membrane</location>
        <topology evidence="1">Multi-pass membrane protein</topology>
    </subcellularLocation>
</comment>
<dbReference type="KEGG" id="crq:GCK72_016641"/>
<feature type="transmembrane region" description="Helical" evidence="6">
    <location>
        <begin position="364"/>
        <end position="386"/>
    </location>
</feature>
<evidence type="ECO:0000256" key="5">
    <source>
        <dbReference type="ARBA" id="ARBA00023136"/>
    </source>
</evidence>
<comment type="caution">
    <text evidence="7">The sequence shown here is derived from an EMBL/GenBank/DDBJ whole genome shotgun (WGS) entry which is preliminary data.</text>
</comment>
<evidence type="ECO:0000256" key="4">
    <source>
        <dbReference type="ARBA" id="ARBA00022989"/>
    </source>
</evidence>
<reference evidence="7 8" key="1">
    <citation type="submission" date="2019-12" db="EMBL/GenBank/DDBJ databases">
        <title>Chromosome-level assembly of the Caenorhabditis remanei genome.</title>
        <authorList>
            <person name="Teterina A.A."/>
            <person name="Willis J.H."/>
            <person name="Phillips P.C."/>
        </authorList>
    </citation>
    <scope>NUCLEOTIDE SEQUENCE [LARGE SCALE GENOMIC DNA]</scope>
    <source>
        <strain evidence="7 8">PX506</strain>
        <tissue evidence="7">Whole organism</tissue>
    </source>
</reference>
<feature type="transmembrane region" description="Helical" evidence="6">
    <location>
        <begin position="398"/>
        <end position="424"/>
    </location>
</feature>
<dbReference type="CTD" id="9799723"/>
<feature type="transmembrane region" description="Helical" evidence="6">
    <location>
        <begin position="203"/>
        <end position="226"/>
    </location>
</feature>
<feature type="transmembrane region" description="Helical" evidence="6">
    <location>
        <begin position="6"/>
        <end position="22"/>
    </location>
</feature>
<keyword evidence="3 6" id="KW-0812">Transmembrane</keyword>